<dbReference type="SUPFAM" id="SSF82199">
    <property type="entry name" value="SET domain"/>
    <property type="match status" value="1"/>
</dbReference>
<dbReference type="PROSITE" id="PS50280">
    <property type="entry name" value="SET"/>
    <property type="match status" value="1"/>
</dbReference>
<dbReference type="Pfam" id="PF00856">
    <property type="entry name" value="SET"/>
    <property type="match status" value="1"/>
</dbReference>
<keyword evidence="2" id="KW-0949">S-adenosyl-L-methionine</keyword>
<name>A0A1G6XSH0_9GAMM</name>
<organism evidence="5 6">
    <name type="scientific">Aquimonas voraii</name>
    <dbReference type="NCBI Taxonomy" id="265719"/>
    <lineage>
        <taxon>Bacteria</taxon>
        <taxon>Pseudomonadati</taxon>
        <taxon>Pseudomonadota</taxon>
        <taxon>Gammaproteobacteria</taxon>
        <taxon>Lysobacterales</taxon>
        <taxon>Lysobacteraceae</taxon>
        <taxon>Aquimonas</taxon>
    </lineage>
</organism>
<dbReference type="EMBL" id="FNAG01000007">
    <property type="protein sequence ID" value="SDD81149.1"/>
    <property type="molecule type" value="Genomic_DNA"/>
</dbReference>
<reference evidence="5 6" key="1">
    <citation type="submission" date="2016-10" db="EMBL/GenBank/DDBJ databases">
        <authorList>
            <person name="de Groot N.N."/>
        </authorList>
    </citation>
    <scope>NUCLEOTIDE SEQUENCE [LARGE SCALE GENOMIC DNA]</scope>
    <source>
        <strain evidence="5 6">DSM 16957</strain>
    </source>
</reference>
<evidence type="ECO:0000313" key="6">
    <source>
        <dbReference type="Proteomes" id="UP000199603"/>
    </source>
</evidence>
<dbReference type="Gene3D" id="2.170.270.10">
    <property type="entry name" value="SET domain"/>
    <property type="match status" value="1"/>
</dbReference>
<sequence>MMHPHTRCVPIDAVVGEGVIATQHIPRGTLVWVMDALDQAIPESEIAVLPACWAPLVDRWTFSDGRRHRVLLWDHGRYVNHSCAPNCGGTEFGFEIALRDIEPGEQLSNDYATLFMGPSEAFHCECGALRCRGDIDHRQVPEAVAAVRRALTQALDFIESAPQPLWPLLDPQRLQSARLSLTQSLADVLQSRSTRRRAVSG</sequence>
<proteinExistence type="predicted"/>
<dbReference type="OrthoDB" id="510863at2"/>
<dbReference type="InterPro" id="IPR046341">
    <property type="entry name" value="SET_dom_sf"/>
</dbReference>
<dbReference type="Proteomes" id="UP000199603">
    <property type="component" value="Unassembled WGS sequence"/>
</dbReference>
<evidence type="ECO:0008006" key="7">
    <source>
        <dbReference type="Google" id="ProtNLM"/>
    </source>
</evidence>
<dbReference type="PROSITE" id="PS50868">
    <property type="entry name" value="POST_SET"/>
    <property type="match status" value="1"/>
</dbReference>
<dbReference type="InterPro" id="IPR003616">
    <property type="entry name" value="Post-SET_dom"/>
</dbReference>
<keyword evidence="1" id="KW-0808">Transferase</keyword>
<evidence type="ECO:0000259" key="3">
    <source>
        <dbReference type="PROSITE" id="PS50280"/>
    </source>
</evidence>
<protein>
    <recommendedName>
        <fullName evidence="7">SET domain-containing protein</fullName>
    </recommendedName>
</protein>
<dbReference type="STRING" id="265719.SAMN04488509_107141"/>
<keyword evidence="6" id="KW-1185">Reference proteome</keyword>
<gene>
    <name evidence="5" type="ORF">SAMN04488509_107141</name>
</gene>
<dbReference type="InterPro" id="IPR001214">
    <property type="entry name" value="SET_dom"/>
</dbReference>
<accession>A0A1G6XSH0</accession>
<evidence type="ECO:0000259" key="4">
    <source>
        <dbReference type="PROSITE" id="PS50868"/>
    </source>
</evidence>
<dbReference type="AlphaFoldDB" id="A0A1G6XSH0"/>
<feature type="domain" description="Post-SET" evidence="4">
    <location>
        <begin position="120"/>
        <end position="136"/>
    </location>
</feature>
<evidence type="ECO:0000256" key="1">
    <source>
        <dbReference type="ARBA" id="ARBA00022679"/>
    </source>
</evidence>
<evidence type="ECO:0000313" key="5">
    <source>
        <dbReference type="EMBL" id="SDD81149.1"/>
    </source>
</evidence>
<dbReference type="GO" id="GO:0016740">
    <property type="term" value="F:transferase activity"/>
    <property type="evidence" value="ECO:0007669"/>
    <property type="project" value="UniProtKB-KW"/>
</dbReference>
<evidence type="ECO:0000256" key="2">
    <source>
        <dbReference type="ARBA" id="ARBA00022691"/>
    </source>
</evidence>
<feature type="domain" description="SET" evidence="3">
    <location>
        <begin position="4"/>
        <end position="112"/>
    </location>
</feature>